<keyword evidence="7" id="KW-1185">Reference proteome</keyword>
<sequence>SCVLCFSFPQTRFYAAQAARKVEVTGFHPQDVQVTRLPSGLVIASLENYSPASKIGVFIKAGCRYETPENQGVTHLLRLASGLVSNLHICVFLCSVTSSRENMTYTVDCLRDDVDTVMEYLINVTTAPEFRPWEVSDLTPKVKVDKAQAAQSAQIGVVEGLHEAAYKNALCNSLYCPDHMINNIHSEHLHQFVQNNFTSARMALVGLGVDHTVLKQVGEQFLNIRSGAGTTGAKAQYRGGEIRLPSTSSLVHSAVVSQSAAAGTSEALAFSVLQHLLGAGPHVKRGAGVASKLVQGVSKATADPFDVTAFNTSYSDSGLFGVYTISQAAAAGDVIKAALAQVKAVADGGVTAADLTRAKAQLKCHYLMSLETSEGLLEAMGSQALTDASYQSPEEISKKIDNISLTDVANAAKTFVSGKKTMASSGNLVKTPFVDEI</sequence>
<evidence type="ECO:0000259" key="4">
    <source>
        <dbReference type="Pfam" id="PF00675"/>
    </source>
</evidence>
<dbReference type="Pfam" id="PF05193">
    <property type="entry name" value="Peptidase_M16_C"/>
    <property type="match status" value="1"/>
</dbReference>
<accession>A0A669EXI8</accession>
<dbReference type="GO" id="GO:0046872">
    <property type="term" value="F:metal ion binding"/>
    <property type="evidence" value="ECO:0007669"/>
    <property type="project" value="InterPro"/>
</dbReference>
<dbReference type="GeneTree" id="ENSGT00940000154915"/>
<dbReference type="InterPro" id="IPR050361">
    <property type="entry name" value="MPP/UQCRC_Complex"/>
</dbReference>
<proteinExistence type="predicted"/>
<evidence type="ECO:0000256" key="3">
    <source>
        <dbReference type="ARBA" id="ARBA00023128"/>
    </source>
</evidence>
<dbReference type="PANTHER" id="PTHR11851:SF226">
    <property type="entry name" value="CYTOCHROME B-C1 COMPLEX SUBUNIT 2, MITOCHONDRIAL"/>
    <property type="match status" value="1"/>
</dbReference>
<comment type="subcellular location">
    <subcellularLocation>
        <location evidence="1">Mitochondrion</location>
    </subcellularLocation>
</comment>
<protein>
    <submittedName>
        <fullName evidence="6">Ubiquinol-cytochrome c reductase core protein 2b</fullName>
    </submittedName>
</protein>
<dbReference type="Ensembl" id="ENSONIT00000043698.1">
    <property type="protein sequence ID" value="ENSONIP00000077810.1"/>
    <property type="gene ID" value="ENSONIG00000019851.2"/>
</dbReference>
<dbReference type="Gene3D" id="3.30.830.10">
    <property type="entry name" value="Metalloenzyme, LuxS/M16 peptidase-like"/>
    <property type="match status" value="2"/>
</dbReference>
<dbReference type="Proteomes" id="UP000005207">
    <property type="component" value="Unplaced"/>
</dbReference>
<reference evidence="6" key="1">
    <citation type="submission" date="2025-08" db="UniProtKB">
        <authorList>
            <consortium name="Ensembl"/>
        </authorList>
    </citation>
    <scope>IDENTIFICATION</scope>
</reference>
<organism evidence="6 7">
    <name type="scientific">Oreochromis niloticus</name>
    <name type="common">Nile tilapia</name>
    <name type="synonym">Tilapia nilotica</name>
    <dbReference type="NCBI Taxonomy" id="8128"/>
    <lineage>
        <taxon>Eukaryota</taxon>
        <taxon>Metazoa</taxon>
        <taxon>Chordata</taxon>
        <taxon>Craniata</taxon>
        <taxon>Vertebrata</taxon>
        <taxon>Euteleostomi</taxon>
        <taxon>Actinopterygii</taxon>
        <taxon>Neopterygii</taxon>
        <taxon>Teleostei</taxon>
        <taxon>Neoteleostei</taxon>
        <taxon>Acanthomorphata</taxon>
        <taxon>Ovalentaria</taxon>
        <taxon>Cichlomorphae</taxon>
        <taxon>Cichliformes</taxon>
        <taxon>Cichlidae</taxon>
        <taxon>African cichlids</taxon>
        <taxon>Pseudocrenilabrinae</taxon>
        <taxon>Oreochromini</taxon>
        <taxon>Oreochromis</taxon>
    </lineage>
</organism>
<dbReference type="Pfam" id="PF00675">
    <property type="entry name" value="Peptidase_M16"/>
    <property type="match status" value="1"/>
</dbReference>
<evidence type="ECO:0000313" key="7">
    <source>
        <dbReference type="Proteomes" id="UP000005207"/>
    </source>
</evidence>
<evidence type="ECO:0000259" key="5">
    <source>
        <dbReference type="Pfam" id="PF05193"/>
    </source>
</evidence>
<dbReference type="AlphaFoldDB" id="A0A669EXI8"/>
<evidence type="ECO:0000256" key="2">
    <source>
        <dbReference type="ARBA" id="ARBA00022946"/>
    </source>
</evidence>
<dbReference type="FunFam" id="3.30.830.10:FF:000021">
    <property type="entry name" value="Cytochrome b-c1 complex subunit 2"/>
    <property type="match status" value="1"/>
</dbReference>
<reference evidence="6" key="2">
    <citation type="submission" date="2025-09" db="UniProtKB">
        <authorList>
            <consortium name="Ensembl"/>
        </authorList>
    </citation>
    <scope>IDENTIFICATION</scope>
</reference>
<feature type="domain" description="Peptidase M16 C-terminal" evidence="5">
    <location>
        <begin position="184"/>
        <end position="362"/>
    </location>
</feature>
<gene>
    <name evidence="6" type="primary">UQCRC2</name>
    <name evidence="6" type="synonym">uqcrc2b</name>
</gene>
<dbReference type="InterPro" id="IPR007863">
    <property type="entry name" value="Peptidase_M16_C"/>
</dbReference>
<dbReference type="FunFam" id="3.30.830.10:FF:000039">
    <property type="entry name" value="Ubiquinol-cytochrome c reductase core subunit 2"/>
    <property type="match status" value="1"/>
</dbReference>
<keyword evidence="3" id="KW-0496">Mitochondrion</keyword>
<keyword evidence="2" id="KW-0809">Transit peptide</keyword>
<dbReference type="InterPro" id="IPR011765">
    <property type="entry name" value="Pept_M16_N"/>
</dbReference>
<dbReference type="SUPFAM" id="SSF63411">
    <property type="entry name" value="LuxS/MPP-like metallohydrolase"/>
    <property type="match status" value="2"/>
</dbReference>
<name>A0A669EXI8_ORENI</name>
<evidence type="ECO:0000256" key="1">
    <source>
        <dbReference type="ARBA" id="ARBA00004173"/>
    </source>
</evidence>
<dbReference type="GO" id="GO:0005739">
    <property type="term" value="C:mitochondrion"/>
    <property type="evidence" value="ECO:0007669"/>
    <property type="project" value="UniProtKB-SubCell"/>
</dbReference>
<feature type="domain" description="Peptidase M16 N-terminal" evidence="4">
    <location>
        <begin position="43"/>
        <end position="178"/>
    </location>
</feature>
<dbReference type="GO" id="GO:0016020">
    <property type="term" value="C:membrane"/>
    <property type="evidence" value="ECO:0007669"/>
    <property type="project" value="UniProtKB-ARBA"/>
</dbReference>
<dbReference type="InterPro" id="IPR011249">
    <property type="entry name" value="Metalloenz_LuxS/M16"/>
</dbReference>
<evidence type="ECO:0000313" key="6">
    <source>
        <dbReference type="Ensembl" id="ENSONIP00000077810.1"/>
    </source>
</evidence>
<dbReference type="PANTHER" id="PTHR11851">
    <property type="entry name" value="METALLOPROTEASE"/>
    <property type="match status" value="1"/>
</dbReference>